<evidence type="ECO:0000313" key="2">
    <source>
        <dbReference type="EMBL" id="MEJ8847687.1"/>
    </source>
</evidence>
<organism evidence="2 3">
    <name type="scientific">Variovorax rhizosphaerae</name>
    <dbReference type="NCBI Taxonomy" id="1836200"/>
    <lineage>
        <taxon>Bacteria</taxon>
        <taxon>Pseudomonadati</taxon>
        <taxon>Pseudomonadota</taxon>
        <taxon>Betaproteobacteria</taxon>
        <taxon>Burkholderiales</taxon>
        <taxon>Comamonadaceae</taxon>
        <taxon>Variovorax</taxon>
    </lineage>
</organism>
<dbReference type="Proteomes" id="UP001385892">
    <property type="component" value="Unassembled WGS sequence"/>
</dbReference>
<sequence>MHEALDLRALPLGEHRLRCPECGREQRGDKTYSLRVMADGRVVGQCFRCGLRPENLREREPASLAAKAQAAALRAQERARQAQRWRDAALAAVQRWDRALPAIRHEYLAAKQVRSHGLRMEGRALLVPVRDMAGRLHSLQVISPGGEKRYLRGGRIAGGFHLLGHIVTRLVIAEGYATAASYFEDTGVATVIGFDAGNLLAVARAFRERLPGAHILMLADDDRLTPGNPGRTKAEAAARAIGADVLLPDFTGLPREPHHTDYNDARCLRNQRASS</sequence>
<dbReference type="CDD" id="cd01029">
    <property type="entry name" value="TOPRIM_primases"/>
    <property type="match status" value="1"/>
</dbReference>
<dbReference type="InterPro" id="IPR006171">
    <property type="entry name" value="TOPRIM_dom"/>
</dbReference>
<accession>A0ABU8WM98</accession>
<protein>
    <submittedName>
        <fullName evidence="2">Toprim domain-containing protein</fullName>
    </submittedName>
</protein>
<dbReference type="InterPro" id="IPR034154">
    <property type="entry name" value="TOPRIM_DnaG/twinkle"/>
</dbReference>
<dbReference type="EMBL" id="JBBKZT010000005">
    <property type="protein sequence ID" value="MEJ8847687.1"/>
    <property type="molecule type" value="Genomic_DNA"/>
</dbReference>
<dbReference type="Pfam" id="PF13362">
    <property type="entry name" value="Toprim_3"/>
    <property type="match status" value="1"/>
</dbReference>
<name>A0ABU8WM98_9BURK</name>
<gene>
    <name evidence="2" type="ORF">WKW82_13590</name>
</gene>
<keyword evidence="3" id="KW-1185">Reference proteome</keyword>
<proteinExistence type="predicted"/>
<comment type="caution">
    <text evidence="2">The sequence shown here is derived from an EMBL/GenBank/DDBJ whole genome shotgun (WGS) entry which is preliminary data.</text>
</comment>
<evidence type="ECO:0000259" key="1">
    <source>
        <dbReference type="Pfam" id="PF13362"/>
    </source>
</evidence>
<reference evidence="2 3" key="1">
    <citation type="submission" date="2024-03" db="EMBL/GenBank/DDBJ databases">
        <title>Novel species of the genus Variovorax.</title>
        <authorList>
            <person name="Liu Q."/>
            <person name="Xin Y.-H."/>
        </authorList>
    </citation>
    <scope>NUCLEOTIDE SEQUENCE [LARGE SCALE GENOMIC DNA]</scope>
    <source>
        <strain evidence="2 3">KACC 18900</strain>
    </source>
</reference>
<feature type="domain" description="Toprim" evidence="1">
    <location>
        <begin position="170"/>
        <end position="268"/>
    </location>
</feature>
<dbReference type="RefSeq" id="WP_340342811.1">
    <property type="nucleotide sequence ID" value="NZ_JBBKZT010000005.1"/>
</dbReference>
<evidence type="ECO:0000313" key="3">
    <source>
        <dbReference type="Proteomes" id="UP001385892"/>
    </source>
</evidence>